<keyword evidence="7" id="KW-0010">Activator</keyword>
<dbReference type="InterPro" id="IPR000330">
    <property type="entry name" value="SNF2_N"/>
</dbReference>
<dbReference type="InterPro" id="IPR022737">
    <property type="entry name" value="RapA_C"/>
</dbReference>
<feature type="domain" description="Helicase ATP-binding" evidence="9">
    <location>
        <begin position="160"/>
        <end position="332"/>
    </location>
</feature>
<dbReference type="InterPro" id="IPR023949">
    <property type="entry name" value="Helicase_RapA"/>
</dbReference>
<dbReference type="AlphaFoldDB" id="A0A8J7SLC1"/>
<evidence type="ECO:0000256" key="7">
    <source>
        <dbReference type="ARBA" id="ARBA00023159"/>
    </source>
</evidence>
<evidence type="ECO:0000313" key="11">
    <source>
        <dbReference type="EMBL" id="MBK1791305.1"/>
    </source>
</evidence>
<dbReference type="SMART" id="SM00490">
    <property type="entry name" value="HELICc"/>
    <property type="match status" value="1"/>
</dbReference>
<keyword evidence="6" id="KW-0238">DNA-binding</keyword>
<keyword evidence="4" id="KW-0067">ATP-binding</keyword>
<dbReference type="PROSITE" id="PS51192">
    <property type="entry name" value="HELICASE_ATP_BIND_1"/>
    <property type="match status" value="1"/>
</dbReference>
<keyword evidence="12" id="KW-1185">Reference proteome</keyword>
<dbReference type="Pfam" id="PF18339">
    <property type="entry name" value="Tudor_1_RapA"/>
    <property type="match status" value="1"/>
</dbReference>
<comment type="caution">
    <text evidence="11">The sequence shown here is derived from an EMBL/GenBank/DDBJ whole genome shotgun (WGS) entry which is preliminary data.</text>
</comment>
<dbReference type="InterPro" id="IPR040766">
    <property type="entry name" value="Tudor_2_RapA"/>
</dbReference>
<dbReference type="GO" id="GO:0004386">
    <property type="term" value="F:helicase activity"/>
    <property type="evidence" value="ECO:0007669"/>
    <property type="project" value="UniProtKB-KW"/>
</dbReference>
<dbReference type="InterPro" id="IPR038718">
    <property type="entry name" value="SNF2-like_sf"/>
</dbReference>
<dbReference type="Gene3D" id="2.30.30.930">
    <property type="match status" value="1"/>
</dbReference>
<dbReference type="Pfam" id="PF00176">
    <property type="entry name" value="SNF2-rel_dom"/>
    <property type="match status" value="1"/>
</dbReference>
<keyword evidence="1" id="KW-0547">Nucleotide-binding</keyword>
<dbReference type="Gene3D" id="3.40.50.300">
    <property type="entry name" value="P-loop containing nucleotide triphosphate hydrolases"/>
    <property type="match status" value="1"/>
</dbReference>
<dbReference type="SUPFAM" id="SSF52540">
    <property type="entry name" value="P-loop containing nucleoside triphosphate hydrolases"/>
    <property type="match status" value="2"/>
</dbReference>
<dbReference type="CDD" id="cd18011">
    <property type="entry name" value="DEXDc_RapA"/>
    <property type="match status" value="1"/>
</dbReference>
<dbReference type="Proteomes" id="UP000624703">
    <property type="component" value="Unassembled WGS sequence"/>
</dbReference>
<dbReference type="SMART" id="SM00487">
    <property type="entry name" value="DEXDc"/>
    <property type="match status" value="1"/>
</dbReference>
<dbReference type="GO" id="GO:0003677">
    <property type="term" value="F:DNA binding"/>
    <property type="evidence" value="ECO:0007669"/>
    <property type="project" value="UniProtKB-KW"/>
</dbReference>
<dbReference type="Gene3D" id="3.30.360.80">
    <property type="match status" value="1"/>
</dbReference>
<feature type="domain" description="Helicase C-terminal" evidence="10">
    <location>
        <begin position="440"/>
        <end position="603"/>
    </location>
</feature>
<dbReference type="Gene3D" id="3.40.50.10810">
    <property type="entry name" value="Tandem AAA-ATPase domain"/>
    <property type="match status" value="1"/>
</dbReference>
<evidence type="ECO:0000313" key="12">
    <source>
        <dbReference type="Proteomes" id="UP000624703"/>
    </source>
</evidence>
<dbReference type="Gene3D" id="6.10.140.1500">
    <property type="match status" value="1"/>
</dbReference>
<evidence type="ECO:0000256" key="8">
    <source>
        <dbReference type="ARBA" id="ARBA00023163"/>
    </source>
</evidence>
<dbReference type="GO" id="GO:0006355">
    <property type="term" value="P:regulation of DNA-templated transcription"/>
    <property type="evidence" value="ECO:0007669"/>
    <property type="project" value="InterPro"/>
</dbReference>
<evidence type="ECO:0000256" key="6">
    <source>
        <dbReference type="ARBA" id="ARBA00023125"/>
    </source>
</evidence>
<gene>
    <name evidence="11" type="ORF">JIN82_09100</name>
</gene>
<keyword evidence="8" id="KW-0804">Transcription</keyword>
<dbReference type="CDD" id="cd18793">
    <property type="entry name" value="SF2_C_SNF"/>
    <property type="match status" value="1"/>
</dbReference>
<dbReference type="InterPro" id="IPR049730">
    <property type="entry name" value="SNF2/RAD54-like_C"/>
</dbReference>
<dbReference type="InterPro" id="IPR027417">
    <property type="entry name" value="P-loop_NTPase"/>
</dbReference>
<keyword evidence="2" id="KW-0378">Hydrolase</keyword>
<evidence type="ECO:0000259" key="10">
    <source>
        <dbReference type="PROSITE" id="PS51194"/>
    </source>
</evidence>
<dbReference type="Pfam" id="PF18337">
    <property type="entry name" value="Tudor_RapA"/>
    <property type="match status" value="1"/>
</dbReference>
<protein>
    <submittedName>
        <fullName evidence="11">DEAD/DEAH box helicase family protein</fullName>
    </submittedName>
</protein>
<dbReference type="InterPro" id="IPR040765">
    <property type="entry name" value="Tudor_1_RapA"/>
</dbReference>
<dbReference type="HAMAP" id="MF_01821">
    <property type="entry name" value="Helicase_RapA"/>
    <property type="match status" value="1"/>
</dbReference>
<evidence type="ECO:0000256" key="3">
    <source>
        <dbReference type="ARBA" id="ARBA00022806"/>
    </source>
</evidence>
<dbReference type="InterPro" id="IPR001650">
    <property type="entry name" value="Helicase_C-like"/>
</dbReference>
<keyword evidence="3 11" id="KW-0347">Helicase</keyword>
<dbReference type="PROSITE" id="PS51194">
    <property type="entry name" value="HELICASE_CTER"/>
    <property type="match status" value="1"/>
</dbReference>
<dbReference type="EMBL" id="JAENIM010000039">
    <property type="protein sequence ID" value="MBK1791305.1"/>
    <property type="molecule type" value="Genomic_DNA"/>
</dbReference>
<accession>A0A8J7SLC1</accession>
<dbReference type="Pfam" id="PF00271">
    <property type="entry name" value="Helicase_C"/>
    <property type="match status" value="1"/>
</dbReference>
<name>A0A8J7SLC1_9BACT</name>
<dbReference type="GO" id="GO:0005524">
    <property type="term" value="F:ATP binding"/>
    <property type="evidence" value="ECO:0007669"/>
    <property type="project" value="UniProtKB-KW"/>
</dbReference>
<evidence type="ECO:0000256" key="5">
    <source>
        <dbReference type="ARBA" id="ARBA00023015"/>
    </source>
</evidence>
<dbReference type="PANTHER" id="PTHR45766:SF6">
    <property type="entry name" value="SWI_SNF-RELATED MATRIX-ASSOCIATED ACTIN-DEPENDENT REGULATOR OF CHROMATIN SUBFAMILY A-LIKE PROTEIN 1"/>
    <property type="match status" value="1"/>
</dbReference>
<dbReference type="RefSeq" id="WP_200311314.1">
    <property type="nucleotide sequence ID" value="NZ_JAENIM010000039.1"/>
</dbReference>
<dbReference type="GO" id="GO:0016817">
    <property type="term" value="F:hydrolase activity, acting on acid anhydrides"/>
    <property type="evidence" value="ECO:0007669"/>
    <property type="project" value="InterPro"/>
</dbReference>
<dbReference type="InterPro" id="IPR014001">
    <property type="entry name" value="Helicase_ATP-bd"/>
</dbReference>
<dbReference type="PANTHER" id="PTHR45766">
    <property type="entry name" value="DNA ANNEALING HELICASE AND ENDONUCLEASE ZRANB3 FAMILY MEMBER"/>
    <property type="match status" value="1"/>
</dbReference>
<sequence>MQQSEIKLGQRWVSESEPELGLGVMQAVEFNRVEIYFPAVEEKRIYALKSAPIQRVTFKVGDKLELLDGSQLDVDAVQLADGLLTYQCGELAVVESELAHTISFSKPDARLLLGQADDPRDFALRTRALRHDYQLSQSPLRGFVGGRMDLIPHQMYIASEVASRLKPRVLLADEVGLGKTIEAGLIMHRLHLTGRASRILVIVPEPLVNQWFVEMLRRFQLMFAIFDEERCQSIEANEDGVNPFMDSQLVLCSQDFLLQNPARAQQVISAGWDLLAVDEAHHLEWSENESSAAYGYIEQLAGCIDAVLLLTATPQQLGPEGHFARLRLLDPIRYHSLEKFVEENLHYQEVARIVDELQSAKPLAAADAAMIASRSPQLAKRCELVASGDAASRDSLIADLLDAFGTGRVMFRNTRSALQGFPERKAHLHELPAGDEFANKLEFLLDWLRQNDDEKLLLICRTREMVGQIQQAVQDLLNVKCAQFHEDMTLLQRDRAAVYFSDPEGAQLMICSEIGSEGRNFQFAHHLLLFDLPADPELLEQRIGRLDRIGQTSTINIHVPFQLDHSSEVLAKWYHHGLDSFEHHQPAAVEVFAHSRDQLESLFENFDRGQLDELLVQTRQHCKETSEKMANGHDRLLQMNSSKPERAAELIESIRDEDELTTFENFIIYLLDRLGAKVEELGDRAYLIKPGHVVDDHIAGIPDEGIWASFDRTVALSREDMVFLTRDHPLVRGALDSLLSDHLGSSSFAVWRHPLEKKILLQANLLLEAHAPASMHLDRFLAATPISLCCDHQLAEVLPADRPPEAALRSGNHRPLLAKDALRLDLLPKMVDKLHQLAELQSKKIIKQAEKSARAELDHELDRLQALAEINDTVNQREIDELKKHRDEVMVAISNARVRMDSIRLIWKAPK</sequence>
<keyword evidence="5" id="KW-0805">Transcription regulation</keyword>
<evidence type="ECO:0000256" key="1">
    <source>
        <dbReference type="ARBA" id="ARBA00022741"/>
    </source>
</evidence>
<reference evidence="11" key="1">
    <citation type="submission" date="2021-01" db="EMBL/GenBank/DDBJ databases">
        <title>Modified the classification status of verrucomicrobia.</title>
        <authorList>
            <person name="Feng X."/>
        </authorList>
    </citation>
    <scope>NUCLEOTIDE SEQUENCE</scope>
    <source>
        <strain evidence="11">_KCTC 22039</strain>
    </source>
</reference>
<organism evidence="11 12">
    <name type="scientific">Persicirhabdus sediminis</name>
    <dbReference type="NCBI Taxonomy" id="454144"/>
    <lineage>
        <taxon>Bacteria</taxon>
        <taxon>Pseudomonadati</taxon>
        <taxon>Verrucomicrobiota</taxon>
        <taxon>Verrucomicrobiia</taxon>
        <taxon>Verrucomicrobiales</taxon>
        <taxon>Verrucomicrobiaceae</taxon>
        <taxon>Persicirhabdus</taxon>
    </lineage>
</organism>
<dbReference type="Pfam" id="PF12137">
    <property type="entry name" value="RapA_C"/>
    <property type="match status" value="1"/>
</dbReference>
<dbReference type="Gene3D" id="2.30.30.140">
    <property type="match status" value="1"/>
</dbReference>
<evidence type="ECO:0000256" key="2">
    <source>
        <dbReference type="ARBA" id="ARBA00022801"/>
    </source>
</evidence>
<evidence type="ECO:0000256" key="4">
    <source>
        <dbReference type="ARBA" id="ARBA00022840"/>
    </source>
</evidence>
<evidence type="ECO:0000259" key="9">
    <source>
        <dbReference type="PROSITE" id="PS51192"/>
    </source>
</evidence>
<dbReference type="InterPro" id="IPR057342">
    <property type="entry name" value="DEXDc_RapA"/>
</dbReference>
<proteinExistence type="inferred from homology"/>